<evidence type="ECO:0000313" key="4">
    <source>
        <dbReference type="Proteomes" id="UP000247702"/>
    </source>
</evidence>
<gene>
    <name evidence="3" type="ORF">RCL2_002572400</name>
    <name evidence="2" type="ORF">RclHR1_03140015</name>
</gene>
<evidence type="ECO:0000313" key="3">
    <source>
        <dbReference type="EMBL" id="GES99213.1"/>
    </source>
</evidence>
<sequence length="487" mass="57138">MSLLSKDILFLIFKELNNDKKSLCSCLLVNRAWCVTAVPILWRNPAQYLTNNNKTRNALCKIIFLHLPEESKDILKNLGINLIIGKYQHLLFNYINFWRYFDLSFIENLITQITKIKTEESKKFINSNLPIIRKEILKLFINRNSRFLHLSIPSYYNDCQLQRIPEAESCFSGLESFQCCASTDQNNLDELTRMCKSIKKLKFTVNADSEDNYAIIKLIKAQKNLTEVQLLNYKRCSNEIYEKYLEESFIKHANTIKHLKILKLPITRYISHLVNLLTLEINTIEYMSFDDSYLDNVSLPVLRILKAQLVTCKILAGLIENTKGHLTEISLLFIDFNTIRLTQAIHNNCPNLKFLRLALFYTIDSSFEYKNLFTKCQFLEGLIIDAHNSFFDWDKLFEVLSESTSVNLFKFKFFSTAVIKPTDIKPFFDNWKNKKPMLLKVRCKSDPDALDMMQQLEDLIEKHKAEGIIERYFIGPINCNDDNFEWF</sequence>
<dbReference type="Pfam" id="PF12937">
    <property type="entry name" value="F-box-like"/>
    <property type="match status" value="1"/>
</dbReference>
<dbReference type="EMBL" id="BLAL01000278">
    <property type="protein sequence ID" value="GES99213.1"/>
    <property type="molecule type" value="Genomic_DNA"/>
</dbReference>
<organism evidence="2 4">
    <name type="scientific">Rhizophagus clarus</name>
    <dbReference type="NCBI Taxonomy" id="94130"/>
    <lineage>
        <taxon>Eukaryota</taxon>
        <taxon>Fungi</taxon>
        <taxon>Fungi incertae sedis</taxon>
        <taxon>Mucoromycota</taxon>
        <taxon>Glomeromycotina</taxon>
        <taxon>Glomeromycetes</taxon>
        <taxon>Glomerales</taxon>
        <taxon>Glomeraceae</taxon>
        <taxon>Rhizophagus</taxon>
    </lineage>
</organism>
<dbReference type="OrthoDB" id="2306360at2759"/>
<keyword evidence="4" id="KW-1185">Reference proteome</keyword>
<dbReference type="Proteomes" id="UP000247702">
    <property type="component" value="Unassembled WGS sequence"/>
</dbReference>
<protein>
    <recommendedName>
        <fullName evidence="1">F-box domain-containing protein</fullName>
    </recommendedName>
</protein>
<reference evidence="3" key="2">
    <citation type="submission" date="2019-10" db="EMBL/GenBank/DDBJ databases">
        <title>Conservation and host-specific expression of non-tandemly repeated heterogenous ribosome RNA gene in arbuscular mycorrhizal fungi.</title>
        <authorList>
            <person name="Maeda T."/>
            <person name="Kobayashi Y."/>
            <person name="Nakagawa T."/>
            <person name="Ezawa T."/>
            <person name="Yamaguchi K."/>
            <person name="Bino T."/>
            <person name="Nishimoto Y."/>
            <person name="Shigenobu S."/>
            <person name="Kawaguchi M."/>
        </authorList>
    </citation>
    <scope>NUCLEOTIDE SEQUENCE</scope>
    <source>
        <strain evidence="3">HR1</strain>
    </source>
</reference>
<accession>A0A2Z6S198</accession>
<dbReference type="InterPro" id="IPR001810">
    <property type="entry name" value="F-box_dom"/>
</dbReference>
<feature type="domain" description="F-box" evidence="1">
    <location>
        <begin position="7"/>
        <end position="46"/>
    </location>
</feature>
<evidence type="ECO:0000313" key="2">
    <source>
        <dbReference type="EMBL" id="GBB98116.1"/>
    </source>
</evidence>
<proteinExistence type="predicted"/>
<dbReference type="EMBL" id="BEXD01002380">
    <property type="protein sequence ID" value="GBB98116.1"/>
    <property type="molecule type" value="Genomic_DNA"/>
</dbReference>
<dbReference type="Proteomes" id="UP000615446">
    <property type="component" value="Unassembled WGS sequence"/>
</dbReference>
<dbReference type="Gene3D" id="3.80.10.10">
    <property type="entry name" value="Ribonuclease Inhibitor"/>
    <property type="match status" value="1"/>
</dbReference>
<dbReference type="AlphaFoldDB" id="A0A2Z6S198"/>
<dbReference type="InterPro" id="IPR032675">
    <property type="entry name" value="LRR_dom_sf"/>
</dbReference>
<comment type="caution">
    <text evidence="2">The sequence shown here is derived from an EMBL/GenBank/DDBJ whole genome shotgun (WGS) entry which is preliminary data.</text>
</comment>
<name>A0A2Z6S198_9GLOM</name>
<evidence type="ECO:0000259" key="1">
    <source>
        <dbReference type="Pfam" id="PF12937"/>
    </source>
</evidence>
<reference evidence="2 4" key="1">
    <citation type="submission" date="2017-11" db="EMBL/GenBank/DDBJ databases">
        <title>The genome of Rhizophagus clarus HR1 reveals common genetic basis of auxotrophy among arbuscular mycorrhizal fungi.</title>
        <authorList>
            <person name="Kobayashi Y."/>
        </authorList>
    </citation>
    <scope>NUCLEOTIDE SEQUENCE [LARGE SCALE GENOMIC DNA]</scope>
    <source>
        <strain evidence="2 4">HR1</strain>
    </source>
</reference>